<dbReference type="EMBL" id="CP001778">
    <property type="protein sequence ID" value="ADD39756.1"/>
    <property type="molecule type" value="Genomic_DNA"/>
</dbReference>
<name>D3PTZ8_STANL</name>
<evidence type="ECO:0000313" key="2">
    <source>
        <dbReference type="Proteomes" id="UP000000844"/>
    </source>
</evidence>
<proteinExistence type="predicted"/>
<reference evidence="1 2" key="1">
    <citation type="journal article" date="2009" name="Stand. Genomic Sci.">
        <title>Complete genome sequence of Stackebrandtia nassauensis type strain (LLR-40K-21).</title>
        <authorList>
            <person name="Munk C."/>
            <person name="Lapidus A."/>
            <person name="Copeland A."/>
            <person name="Jando M."/>
            <person name="Mayilraj S."/>
            <person name="Glavina Del Rio T."/>
            <person name="Nolan M."/>
            <person name="Chen F."/>
            <person name="Lucas S."/>
            <person name="Tice H."/>
            <person name="Cheng J.F."/>
            <person name="Han C."/>
            <person name="Detter J.C."/>
            <person name="Bruce D."/>
            <person name="Goodwin L."/>
            <person name="Chain P."/>
            <person name="Pitluck S."/>
            <person name="Goker M."/>
            <person name="Ovchinikova G."/>
            <person name="Pati A."/>
            <person name="Ivanova N."/>
            <person name="Mavromatis K."/>
            <person name="Chen A."/>
            <person name="Palaniappan K."/>
            <person name="Land M."/>
            <person name="Hauser L."/>
            <person name="Chang Y.J."/>
            <person name="Jeffries C.D."/>
            <person name="Bristow J."/>
            <person name="Eisen J.A."/>
            <person name="Markowitz V."/>
            <person name="Hugenholtz P."/>
            <person name="Kyrpides N.C."/>
            <person name="Klenk H.P."/>
        </authorList>
    </citation>
    <scope>NUCLEOTIDE SEQUENCE [LARGE SCALE GENOMIC DNA]</scope>
    <source>
        <strain evidence="2">DSM 44728 / CIP 108903 / NRRL B-16338 / NBRC 102104 / LLR-40K-21</strain>
    </source>
</reference>
<organism evidence="1 2">
    <name type="scientific">Stackebrandtia nassauensis (strain DSM 44728 / CIP 108903 / NRRL B-16338 / NBRC 102104 / LLR-40K-21)</name>
    <dbReference type="NCBI Taxonomy" id="446470"/>
    <lineage>
        <taxon>Bacteria</taxon>
        <taxon>Bacillati</taxon>
        <taxon>Actinomycetota</taxon>
        <taxon>Actinomycetes</taxon>
        <taxon>Glycomycetales</taxon>
        <taxon>Glycomycetaceae</taxon>
        <taxon>Stackebrandtia</taxon>
    </lineage>
</organism>
<evidence type="ECO:0000313" key="1">
    <source>
        <dbReference type="EMBL" id="ADD39756.1"/>
    </source>
</evidence>
<accession>D3PTZ8</accession>
<dbReference type="HOGENOM" id="CLU_1926278_0_0_11"/>
<dbReference type="AlphaFoldDB" id="D3PTZ8"/>
<protein>
    <submittedName>
        <fullName evidence="1">Uncharacterized protein</fullName>
    </submittedName>
</protein>
<dbReference type="Proteomes" id="UP000000844">
    <property type="component" value="Chromosome"/>
</dbReference>
<sequence>MTSEIRLDKRALREFISLMDQTAEEMADIQDGTTPRYARSGGGGEAAYRNGVKVTVGSVDFAHPGRVAGELMADRIAETLEFVRSLEEGSRALARIVRSVLDDMGARDSIAASDLARINNSMEGRSRGDQL</sequence>
<dbReference type="RefSeq" id="WP_013015327.1">
    <property type="nucleotide sequence ID" value="NC_013947.1"/>
</dbReference>
<dbReference type="KEGG" id="sna:Snas_0034"/>
<dbReference type="STRING" id="446470.Snas_0034"/>
<keyword evidence="2" id="KW-1185">Reference proteome</keyword>
<gene>
    <name evidence="1" type="ordered locus">Snas_0034</name>
</gene>
<dbReference type="OrthoDB" id="5217674at2"/>